<feature type="compositionally biased region" description="Basic and acidic residues" evidence="10">
    <location>
        <begin position="227"/>
        <end position="242"/>
    </location>
</feature>
<evidence type="ECO:0000256" key="8">
    <source>
        <dbReference type="ARBA" id="ARBA00023242"/>
    </source>
</evidence>
<keyword evidence="5" id="KW-0862">Zinc</keyword>
<comment type="subcellular location">
    <subcellularLocation>
        <location evidence="1">Nucleus</location>
    </subcellularLocation>
</comment>
<dbReference type="GO" id="GO:0000981">
    <property type="term" value="F:DNA-binding transcription factor activity, RNA polymerase II-specific"/>
    <property type="evidence" value="ECO:0007669"/>
    <property type="project" value="TreeGrafter"/>
</dbReference>
<dbReference type="InterPro" id="IPR013087">
    <property type="entry name" value="Znf_C2H2_type"/>
</dbReference>
<accession>A0A8C5WTR5</accession>
<dbReference type="Ensembl" id="ENSLLTT00000013643.1">
    <property type="protein sequence ID" value="ENSLLTP00000013137.1"/>
    <property type="gene ID" value="ENSLLTG00000010032.1"/>
</dbReference>
<keyword evidence="8" id="KW-0539">Nucleus</keyword>
<dbReference type="Pfam" id="PF00096">
    <property type="entry name" value="zf-C2H2"/>
    <property type="match status" value="3"/>
</dbReference>
<evidence type="ECO:0000256" key="6">
    <source>
        <dbReference type="ARBA" id="ARBA00023125"/>
    </source>
</evidence>
<feature type="domain" description="C2H2-type" evidence="11">
    <location>
        <begin position="73"/>
        <end position="100"/>
    </location>
</feature>
<dbReference type="GO" id="GO:0000978">
    <property type="term" value="F:RNA polymerase II cis-regulatory region sequence-specific DNA binding"/>
    <property type="evidence" value="ECO:0007669"/>
    <property type="project" value="TreeGrafter"/>
</dbReference>
<evidence type="ECO:0000256" key="5">
    <source>
        <dbReference type="ARBA" id="ARBA00022833"/>
    </source>
</evidence>
<evidence type="ECO:0000256" key="1">
    <source>
        <dbReference type="ARBA" id="ARBA00004123"/>
    </source>
</evidence>
<reference evidence="12" key="2">
    <citation type="submission" date="2025-09" db="UniProtKB">
        <authorList>
            <consortium name="Ensembl"/>
        </authorList>
    </citation>
    <scope>IDENTIFICATION</scope>
</reference>
<dbReference type="FunFam" id="3.30.160.60:FF:000744">
    <property type="entry name" value="zinc finger E-box-binding homeobox 1"/>
    <property type="match status" value="1"/>
</dbReference>
<dbReference type="Proteomes" id="UP000694406">
    <property type="component" value="Unplaced"/>
</dbReference>
<dbReference type="FunFam" id="3.30.160.60:FF:000145">
    <property type="entry name" value="Zinc finger protein 574"/>
    <property type="match status" value="1"/>
</dbReference>
<proteinExistence type="predicted"/>
<keyword evidence="7" id="KW-0371">Homeobox</keyword>
<feature type="compositionally biased region" description="Acidic residues" evidence="10">
    <location>
        <begin position="199"/>
        <end position="208"/>
    </location>
</feature>
<dbReference type="Gene3D" id="3.30.160.60">
    <property type="entry name" value="Classic Zinc Finger"/>
    <property type="match status" value="3"/>
</dbReference>
<feature type="compositionally biased region" description="Acidic residues" evidence="10">
    <location>
        <begin position="172"/>
        <end position="186"/>
    </location>
</feature>
<evidence type="ECO:0000259" key="11">
    <source>
        <dbReference type="PROSITE" id="PS50157"/>
    </source>
</evidence>
<dbReference type="GeneTree" id="ENSGT00950000183208"/>
<keyword evidence="6" id="KW-0238">DNA-binding</keyword>
<protein>
    <recommendedName>
        <fullName evidence="11">C2H2-type domain-containing protein</fullName>
    </recommendedName>
</protein>
<evidence type="ECO:0000256" key="9">
    <source>
        <dbReference type="PROSITE-ProRule" id="PRU00042"/>
    </source>
</evidence>
<dbReference type="InterPro" id="IPR051574">
    <property type="entry name" value="ZnF_E-box_Homeobox"/>
</dbReference>
<dbReference type="AlphaFoldDB" id="A0A8C5WTR5"/>
<dbReference type="GO" id="GO:0008270">
    <property type="term" value="F:zinc ion binding"/>
    <property type="evidence" value="ECO:0007669"/>
    <property type="project" value="UniProtKB-KW"/>
</dbReference>
<feature type="region of interest" description="Disordered" evidence="10">
    <location>
        <begin position="135"/>
        <end position="242"/>
    </location>
</feature>
<name>A0A8C5WTR5_LATLA</name>
<reference evidence="12" key="1">
    <citation type="submission" date="2025-08" db="UniProtKB">
        <authorList>
            <consortium name="Ensembl"/>
        </authorList>
    </citation>
    <scope>IDENTIFICATION</scope>
</reference>
<evidence type="ECO:0000313" key="12">
    <source>
        <dbReference type="Ensembl" id="ENSLLTP00000013137.1"/>
    </source>
</evidence>
<dbReference type="PROSITE" id="PS50157">
    <property type="entry name" value="ZINC_FINGER_C2H2_2"/>
    <property type="match status" value="3"/>
</dbReference>
<evidence type="ECO:0000256" key="2">
    <source>
        <dbReference type="ARBA" id="ARBA00022723"/>
    </source>
</evidence>
<dbReference type="InterPro" id="IPR036236">
    <property type="entry name" value="Znf_C2H2_sf"/>
</dbReference>
<feature type="compositionally biased region" description="Polar residues" evidence="10">
    <location>
        <begin position="18"/>
        <end position="31"/>
    </location>
</feature>
<keyword evidence="4 9" id="KW-0863">Zinc-finger</keyword>
<keyword evidence="13" id="KW-1185">Reference proteome</keyword>
<dbReference type="PANTHER" id="PTHR24391:SF17">
    <property type="entry name" value="ZINC FINGER E-BOX-BINDING HOMEOBOX 1"/>
    <property type="match status" value="1"/>
</dbReference>
<dbReference type="SUPFAM" id="SSF57667">
    <property type="entry name" value="beta-beta-alpha zinc fingers"/>
    <property type="match status" value="2"/>
</dbReference>
<dbReference type="PROSITE" id="PS00028">
    <property type="entry name" value="ZINC_FINGER_C2H2_1"/>
    <property type="match status" value="2"/>
</dbReference>
<dbReference type="GO" id="GO:0005634">
    <property type="term" value="C:nucleus"/>
    <property type="evidence" value="ECO:0007669"/>
    <property type="project" value="UniProtKB-SubCell"/>
</dbReference>
<feature type="compositionally biased region" description="Basic and acidic residues" evidence="10">
    <location>
        <begin position="187"/>
        <end position="198"/>
    </location>
</feature>
<evidence type="ECO:0000256" key="10">
    <source>
        <dbReference type="SAM" id="MobiDB-lite"/>
    </source>
</evidence>
<dbReference type="SMART" id="SM00355">
    <property type="entry name" value="ZnF_C2H2"/>
    <property type="match status" value="3"/>
</dbReference>
<dbReference type="PANTHER" id="PTHR24391">
    <property type="entry name" value="HISTONE H4 TRANSCRIPTION FACTOR-RELATED"/>
    <property type="match status" value="1"/>
</dbReference>
<dbReference type="FunFam" id="3.30.160.60:FF:000013">
    <property type="entry name" value="Putative zinc finger E-box-binding homeobox 2"/>
    <property type="match status" value="1"/>
</dbReference>
<evidence type="ECO:0000256" key="7">
    <source>
        <dbReference type="ARBA" id="ARBA00023155"/>
    </source>
</evidence>
<feature type="region of interest" description="Disordered" evidence="10">
    <location>
        <begin position="18"/>
        <end position="39"/>
    </location>
</feature>
<evidence type="ECO:0000256" key="4">
    <source>
        <dbReference type="ARBA" id="ARBA00022771"/>
    </source>
</evidence>
<evidence type="ECO:0000313" key="13">
    <source>
        <dbReference type="Proteomes" id="UP000694406"/>
    </source>
</evidence>
<sequence length="242" mass="28003">SFFVLTISCKQNYTSSEGISNVEDQNDSDSTPPKKKMRKTESGMYACDLCDKIFQKSSSLLRHKYEHTGKRPHECGICKKAFKHKHHLIEHMRLHSGEKPYQCDKCGKRFSHSGSYSQHMNHRYSYCKREAEERDSTELEGATQEHLGNEHAEAGASPSQLDFDERESFTREEEDSEKEEEDEDKEMEEKEKECGKSQEEEEEEDITEESMKDEEAVDEGNSIKPEVILKEELMSEAATNKE</sequence>
<feature type="domain" description="C2H2-type" evidence="11">
    <location>
        <begin position="45"/>
        <end position="72"/>
    </location>
</feature>
<feature type="domain" description="C2H2-type" evidence="11">
    <location>
        <begin position="101"/>
        <end position="129"/>
    </location>
</feature>
<keyword evidence="3" id="KW-0677">Repeat</keyword>
<keyword evidence="2" id="KW-0479">Metal-binding</keyword>
<dbReference type="GO" id="GO:0000122">
    <property type="term" value="P:negative regulation of transcription by RNA polymerase II"/>
    <property type="evidence" value="ECO:0007669"/>
    <property type="project" value="UniProtKB-ARBA"/>
</dbReference>
<evidence type="ECO:0000256" key="3">
    <source>
        <dbReference type="ARBA" id="ARBA00022737"/>
    </source>
</evidence>
<organism evidence="12 13">
    <name type="scientific">Laticauda laticaudata</name>
    <name type="common">Blue-ringed sea krait</name>
    <name type="synonym">Blue-lipped sea krait</name>
    <dbReference type="NCBI Taxonomy" id="8630"/>
    <lineage>
        <taxon>Eukaryota</taxon>
        <taxon>Metazoa</taxon>
        <taxon>Chordata</taxon>
        <taxon>Craniata</taxon>
        <taxon>Vertebrata</taxon>
        <taxon>Euteleostomi</taxon>
        <taxon>Lepidosauria</taxon>
        <taxon>Squamata</taxon>
        <taxon>Bifurcata</taxon>
        <taxon>Unidentata</taxon>
        <taxon>Episquamata</taxon>
        <taxon>Toxicofera</taxon>
        <taxon>Serpentes</taxon>
        <taxon>Colubroidea</taxon>
        <taxon>Elapidae</taxon>
        <taxon>Laticaudinae</taxon>
        <taxon>Laticauda</taxon>
    </lineage>
</organism>